<feature type="region of interest" description="Disordered" evidence="1">
    <location>
        <begin position="776"/>
        <end position="802"/>
    </location>
</feature>
<evidence type="ECO:0000313" key="2">
    <source>
        <dbReference type="EMBL" id="KAL3827045.1"/>
    </source>
</evidence>
<evidence type="ECO:0000313" key="3">
    <source>
        <dbReference type="Proteomes" id="UP001530377"/>
    </source>
</evidence>
<dbReference type="Proteomes" id="UP001530377">
    <property type="component" value="Unassembled WGS sequence"/>
</dbReference>
<evidence type="ECO:0000256" key="1">
    <source>
        <dbReference type="SAM" id="MobiDB-lite"/>
    </source>
</evidence>
<name>A0ABD3SR18_9STRA</name>
<feature type="region of interest" description="Disordered" evidence="1">
    <location>
        <begin position="659"/>
        <end position="686"/>
    </location>
</feature>
<proteinExistence type="predicted"/>
<accession>A0ABD3SR18</accession>
<protein>
    <submittedName>
        <fullName evidence="2">Uncharacterized protein</fullName>
    </submittedName>
</protein>
<feature type="region of interest" description="Disordered" evidence="1">
    <location>
        <begin position="1037"/>
        <end position="1081"/>
    </location>
</feature>
<feature type="compositionally biased region" description="Low complexity" evidence="1">
    <location>
        <begin position="595"/>
        <end position="611"/>
    </location>
</feature>
<feature type="compositionally biased region" description="Polar residues" evidence="1">
    <location>
        <begin position="1058"/>
        <end position="1068"/>
    </location>
</feature>
<feature type="compositionally biased region" description="Polar residues" evidence="1">
    <location>
        <begin position="714"/>
        <end position="725"/>
    </location>
</feature>
<feature type="region of interest" description="Disordered" evidence="1">
    <location>
        <begin position="441"/>
        <end position="466"/>
    </location>
</feature>
<feature type="region of interest" description="Disordered" evidence="1">
    <location>
        <begin position="565"/>
        <end position="611"/>
    </location>
</feature>
<feature type="region of interest" description="Disordered" evidence="1">
    <location>
        <begin position="148"/>
        <end position="222"/>
    </location>
</feature>
<sequence>MAYTAGAVLAQLESVVVDVSSSGSCPDRDYVDGVIYASDGDFNGVIDQIEYLYFADTLSDGYLSTMGWSSSFNDLPLSLRETYLVLSCLCEIYPGSSPEDVRGGCCTAGDADVGIRTDGTGPMTGDGDAVVDMYLGYPTAAPSISPSFPPPVVPPTPPTLSPSVVSETGTTASPTAIGTNSDVDGGGSYTNSPTSSSIVTTPPSVTPSPTSSTEPTTTLPPIDDVEVDVPVQFNFVASVMDDNITAMDVIDGENNQIKKMLEEELLELCEVVIGEAKFGTIATNSTEDTDELKMRSMRRTLRKAVVEQGMMGRMLVVEKCVSATVDDVGDVDCPSLSGNSTAETCLNFTNTIVLHVVNDTDPEGKAEVLKNDIVDKIANGWLAANFDLGEALKPPPTPSPTLLQESDNAARGLPAGAIIGIVVAAMLSCVFVAQALHWPKKTTEEDTSPGRDERKERQQVPTDIELARHGFEDQSFAVGDDLSSINTPDVSYSSQEHLLRGQYSSTADVTPMPALKEKGRSWDDESEMDDSLFSEGDHYQNVITTTSSLASMAAMSTLVASTSRSLSPASMEEYSPRKGFDSESTGMSDLPSFDAGSSITPTSAAAPTSTARAAGMASPVAASAEGTTGGAEGLGAGAAAAIGVAGAGVLAAGAYVATRQNSDRSSAEDVSPSNSKDSSASSSNDPIYDLDSAIEAGNWGQVGAIAAVLASKGHTSPPATRLTSRNADKSQDSSTYETSLDRMRASEIDKLVDIGDWQGVVLAAARFEADQTFDGESYSASASNSSRWTGGSGTSASANTRSIATGDYSTSNVRGQEEIRAEVEALVRRVVPEEADNINEMMTQFKGREEELVETLRRMQERAIASRARLAVQKSAKLEARIKKGPRGVGLSSGQSVASASSTKSELEQAIEAGNWQAVGAAAQKMSDSSVGDLSVGEVARLRDVISQSPAFASRGGGGAYEHHLDQLIEQGDWQGVIAAAKRATEGPDMGEQDALAQANMWQEIADQSKVEARQGPAGAGDAAAWAISRSLNALNTAEESSSHGRTIDDIADEQESDASQYESSSYGDSAGRSEEYRRGI</sequence>
<reference evidence="2 3" key="1">
    <citation type="submission" date="2024-10" db="EMBL/GenBank/DDBJ databases">
        <title>Updated reference genomes for cyclostephanoid diatoms.</title>
        <authorList>
            <person name="Roberts W.R."/>
            <person name="Alverson A.J."/>
        </authorList>
    </citation>
    <scope>NUCLEOTIDE SEQUENCE [LARGE SCALE GENOMIC DNA]</scope>
    <source>
        <strain evidence="2 3">AJA228-03</strain>
    </source>
</reference>
<comment type="caution">
    <text evidence="2">The sequence shown here is derived from an EMBL/GenBank/DDBJ whole genome shotgun (WGS) entry which is preliminary data.</text>
</comment>
<feature type="compositionally biased region" description="Low complexity" evidence="1">
    <location>
        <begin position="190"/>
        <end position="222"/>
    </location>
</feature>
<gene>
    <name evidence="2" type="ORF">ACHAXA_007552</name>
</gene>
<feature type="compositionally biased region" description="Pro residues" evidence="1">
    <location>
        <begin position="148"/>
        <end position="160"/>
    </location>
</feature>
<dbReference type="AlphaFoldDB" id="A0ABD3SR18"/>
<keyword evidence="3" id="KW-1185">Reference proteome</keyword>
<feature type="compositionally biased region" description="Polar residues" evidence="1">
    <location>
        <begin position="169"/>
        <end position="182"/>
    </location>
</feature>
<feature type="region of interest" description="Disordered" evidence="1">
    <location>
        <begin position="714"/>
        <end position="739"/>
    </location>
</feature>
<feature type="compositionally biased region" description="Low complexity" evidence="1">
    <location>
        <begin position="671"/>
        <end position="686"/>
    </location>
</feature>
<feature type="compositionally biased region" description="Basic and acidic residues" evidence="1">
    <location>
        <begin position="441"/>
        <end position="458"/>
    </location>
</feature>
<feature type="compositionally biased region" description="Basic and acidic residues" evidence="1">
    <location>
        <begin position="1072"/>
        <end position="1081"/>
    </location>
</feature>
<feature type="compositionally biased region" description="Low complexity" evidence="1">
    <location>
        <begin position="777"/>
        <end position="786"/>
    </location>
</feature>
<organism evidence="2 3">
    <name type="scientific">Cyclostephanos tholiformis</name>
    <dbReference type="NCBI Taxonomy" id="382380"/>
    <lineage>
        <taxon>Eukaryota</taxon>
        <taxon>Sar</taxon>
        <taxon>Stramenopiles</taxon>
        <taxon>Ochrophyta</taxon>
        <taxon>Bacillariophyta</taxon>
        <taxon>Coscinodiscophyceae</taxon>
        <taxon>Thalassiosirophycidae</taxon>
        <taxon>Stephanodiscales</taxon>
        <taxon>Stephanodiscaceae</taxon>
        <taxon>Cyclostephanos</taxon>
    </lineage>
</organism>
<dbReference type="EMBL" id="JALLPB020000009">
    <property type="protein sequence ID" value="KAL3827045.1"/>
    <property type="molecule type" value="Genomic_DNA"/>
</dbReference>